<feature type="region of interest" description="Disordered" evidence="1">
    <location>
        <begin position="173"/>
        <end position="210"/>
    </location>
</feature>
<evidence type="ECO:0000313" key="3">
    <source>
        <dbReference type="Proteomes" id="UP000499080"/>
    </source>
</evidence>
<evidence type="ECO:0000313" key="2">
    <source>
        <dbReference type="EMBL" id="GBM63034.1"/>
    </source>
</evidence>
<name>A0A4Y2HCK8_ARAVE</name>
<accession>A0A4Y2HCK8</accession>
<dbReference type="Proteomes" id="UP000499080">
    <property type="component" value="Unassembled WGS sequence"/>
</dbReference>
<keyword evidence="3" id="KW-1185">Reference proteome</keyword>
<evidence type="ECO:0000256" key="1">
    <source>
        <dbReference type="SAM" id="MobiDB-lite"/>
    </source>
</evidence>
<gene>
    <name evidence="2" type="ORF">AVEN_54714_1</name>
</gene>
<dbReference type="EMBL" id="BGPR01001848">
    <property type="protein sequence ID" value="GBM63034.1"/>
    <property type="molecule type" value="Genomic_DNA"/>
</dbReference>
<sequence length="210" mass="24332">MRTDGHTDFHSTYFIQNLKSMYSFDEKTTYKISSIWLTSLLSYRVHRPTNRHDAKIAFFGLREIKKVAILQNLVNKIFDDYNSFPLHTSYIITLFLLPKPTRLTQRVYPPGHREFADEKSPDKLDEKLPIITEPPEGVPKEEWMSIDKDIPIAVTVTDLEICRTVCEQDRAINVDDSDGDEGLEENPPTNAEMRQAHDILKRGVQHRSTN</sequence>
<comment type="caution">
    <text evidence="2">The sequence shown here is derived from an EMBL/GenBank/DDBJ whole genome shotgun (WGS) entry which is preliminary data.</text>
</comment>
<reference evidence="2 3" key="1">
    <citation type="journal article" date="2019" name="Sci. Rep.">
        <title>Orb-weaving spider Araneus ventricosus genome elucidates the spidroin gene catalogue.</title>
        <authorList>
            <person name="Kono N."/>
            <person name="Nakamura H."/>
            <person name="Ohtoshi R."/>
            <person name="Moran D.A.P."/>
            <person name="Shinohara A."/>
            <person name="Yoshida Y."/>
            <person name="Fujiwara M."/>
            <person name="Mori M."/>
            <person name="Tomita M."/>
            <person name="Arakawa K."/>
        </authorList>
    </citation>
    <scope>NUCLEOTIDE SEQUENCE [LARGE SCALE GENOMIC DNA]</scope>
</reference>
<protein>
    <submittedName>
        <fullName evidence="2">Uncharacterized protein</fullName>
    </submittedName>
</protein>
<dbReference type="AlphaFoldDB" id="A0A4Y2HCK8"/>
<organism evidence="2 3">
    <name type="scientific">Araneus ventricosus</name>
    <name type="common">Orbweaver spider</name>
    <name type="synonym">Epeira ventricosa</name>
    <dbReference type="NCBI Taxonomy" id="182803"/>
    <lineage>
        <taxon>Eukaryota</taxon>
        <taxon>Metazoa</taxon>
        <taxon>Ecdysozoa</taxon>
        <taxon>Arthropoda</taxon>
        <taxon>Chelicerata</taxon>
        <taxon>Arachnida</taxon>
        <taxon>Araneae</taxon>
        <taxon>Araneomorphae</taxon>
        <taxon>Entelegynae</taxon>
        <taxon>Araneoidea</taxon>
        <taxon>Araneidae</taxon>
        <taxon>Araneus</taxon>
    </lineage>
</organism>
<proteinExistence type="predicted"/>
<feature type="compositionally biased region" description="Acidic residues" evidence="1">
    <location>
        <begin position="175"/>
        <end position="184"/>
    </location>
</feature>